<dbReference type="PROSITE" id="PS50011">
    <property type="entry name" value="PROTEIN_KINASE_DOM"/>
    <property type="match status" value="1"/>
</dbReference>
<comment type="caution">
    <text evidence="3">The sequence shown here is derived from an EMBL/GenBank/DDBJ whole genome shotgun (WGS) entry which is preliminary data.</text>
</comment>
<evidence type="ECO:0000259" key="2">
    <source>
        <dbReference type="PROSITE" id="PS50011"/>
    </source>
</evidence>
<evidence type="ECO:0000256" key="1">
    <source>
        <dbReference type="SAM" id="MobiDB-lite"/>
    </source>
</evidence>
<dbReference type="Pfam" id="PF06293">
    <property type="entry name" value="Kdo"/>
    <property type="match status" value="1"/>
</dbReference>
<dbReference type="SUPFAM" id="SSF56112">
    <property type="entry name" value="Protein kinase-like (PK-like)"/>
    <property type="match status" value="1"/>
</dbReference>
<feature type="compositionally biased region" description="Basic and acidic residues" evidence="1">
    <location>
        <begin position="29"/>
        <end position="64"/>
    </location>
</feature>
<dbReference type="InterPro" id="IPR000719">
    <property type="entry name" value="Prot_kinase_dom"/>
</dbReference>
<dbReference type="PANTHER" id="PTHR37171:SF1">
    <property type="entry name" value="SERINE_THREONINE-PROTEIN KINASE YRZF-RELATED"/>
    <property type="match status" value="1"/>
</dbReference>
<accession>A0A9P8C1B5</accession>
<sequence>MEEELAELRRQLANEQRRSTQAEAQAAEEQTRREEEQRRREEEQRRREEEQRRREEEQRRREAAEADAEQSRPTNLVDYLKSCHVFSLALEVVTDKTLTTQGDTTKPAGRPFPQRIVPWGDFSIQQEAVWEKLSVSAPFTSQRVYPSAHQLDYVQKYLDPVSSELGLRHYARDTVENPVRTLIQGIHRNDQLREQLRLGGTLMFESHTNLGKTSEPLIEEEVGQMSISESNTSQSERRRTKSKGNEVGKKGKRDMAGGGSRGITGSADQFCIYELADGQRVPVVLIEYKAPHKLPLAEIVVGLRGVIRPAEEVINKEGDDLEFLSKSLVAAVVTQLFSSMIGKGVQRGYVLTGDAIIFLYIPDDPTTVQTSVAQITAFALNAFAAEAPGQSWYDATAGLDTWAVEYIDILKKIPETIRKAPHHSSYKPGPWKGFSRSPIRTRARRLALACNNQVDDSPHDDGNEGDDNDDPPTPTPNRASRSGTNQGSSASARQPGTRRGPKKNDPNEQAEMEVISRPRIEDRLYCTQQCLLGLASGGALDDHCFNLKDHRGQHLRLKAFLHLVRVQLAEDRERDADCKPLYVKGSRGALVKVRLSSHGYTFVAKAMKQADRKHMLQEAIVYGKLRSLQGSCIPVCLGTVDLEPPYYYDYGTYVSMLCLSWAGRSLHQYLHPENEVHMLDEVSKTLTTLHKLQVLHTDAEPRNWLWDERCGNIMLVDFERAEIRARLPLSVISPNRKRNRQGEIKRVLGNDDFDREIRSARGSISRCI</sequence>
<evidence type="ECO:0000313" key="3">
    <source>
        <dbReference type="EMBL" id="KAG9228961.1"/>
    </source>
</evidence>
<feature type="domain" description="Protein kinase" evidence="2">
    <location>
        <begin position="576"/>
        <end position="768"/>
    </location>
</feature>
<dbReference type="InterPro" id="IPR011009">
    <property type="entry name" value="Kinase-like_dom_sf"/>
</dbReference>
<keyword evidence="4" id="KW-1185">Reference proteome</keyword>
<evidence type="ECO:0000313" key="4">
    <source>
        <dbReference type="Proteomes" id="UP000824998"/>
    </source>
</evidence>
<feature type="region of interest" description="Disordered" evidence="1">
    <location>
        <begin position="1"/>
        <end position="72"/>
    </location>
</feature>
<dbReference type="GO" id="GO:0005524">
    <property type="term" value="F:ATP binding"/>
    <property type="evidence" value="ECO:0007669"/>
    <property type="project" value="InterPro"/>
</dbReference>
<dbReference type="Proteomes" id="UP000824998">
    <property type="component" value="Unassembled WGS sequence"/>
</dbReference>
<feature type="compositionally biased region" description="Basic and acidic residues" evidence="1">
    <location>
        <begin position="1"/>
        <end position="20"/>
    </location>
</feature>
<feature type="compositionally biased region" description="Basic and acidic residues" evidence="1">
    <location>
        <begin position="243"/>
        <end position="255"/>
    </location>
</feature>
<proteinExistence type="predicted"/>
<protein>
    <recommendedName>
        <fullName evidence="2">Protein kinase domain-containing protein</fullName>
    </recommendedName>
</protein>
<dbReference type="GO" id="GO:0004672">
    <property type="term" value="F:protein kinase activity"/>
    <property type="evidence" value="ECO:0007669"/>
    <property type="project" value="InterPro"/>
</dbReference>
<reference evidence="3" key="1">
    <citation type="journal article" date="2021" name="IMA Fungus">
        <title>Genomic characterization of three marine fungi, including Emericellopsis atlantica sp. nov. with signatures of a generalist lifestyle and marine biomass degradation.</title>
        <authorList>
            <person name="Hagestad O.C."/>
            <person name="Hou L."/>
            <person name="Andersen J.H."/>
            <person name="Hansen E.H."/>
            <person name="Altermark B."/>
            <person name="Li C."/>
            <person name="Kuhnert E."/>
            <person name="Cox R.J."/>
            <person name="Crous P.W."/>
            <person name="Spatafora J.W."/>
            <person name="Lail K."/>
            <person name="Amirebrahimi M."/>
            <person name="Lipzen A."/>
            <person name="Pangilinan J."/>
            <person name="Andreopoulos W."/>
            <person name="Hayes R.D."/>
            <person name="Ng V."/>
            <person name="Grigoriev I.V."/>
            <person name="Jackson S.A."/>
            <person name="Sutton T.D.S."/>
            <person name="Dobson A.D.W."/>
            <person name="Rama T."/>
        </authorList>
    </citation>
    <scope>NUCLEOTIDE SEQUENCE</scope>
    <source>
        <strain evidence="3">TRa018bII</strain>
    </source>
</reference>
<organism evidence="3 4">
    <name type="scientific">Amylocarpus encephaloides</name>
    <dbReference type="NCBI Taxonomy" id="45428"/>
    <lineage>
        <taxon>Eukaryota</taxon>
        <taxon>Fungi</taxon>
        <taxon>Dikarya</taxon>
        <taxon>Ascomycota</taxon>
        <taxon>Pezizomycotina</taxon>
        <taxon>Leotiomycetes</taxon>
        <taxon>Helotiales</taxon>
        <taxon>Helotiales incertae sedis</taxon>
        <taxon>Amylocarpus</taxon>
    </lineage>
</organism>
<dbReference type="Gene3D" id="1.10.510.10">
    <property type="entry name" value="Transferase(Phosphotransferase) domain 1"/>
    <property type="match status" value="1"/>
</dbReference>
<dbReference type="InterPro" id="IPR052396">
    <property type="entry name" value="Meiotic_Drive_Suppr_Kinase"/>
</dbReference>
<dbReference type="EMBL" id="MU251835">
    <property type="protein sequence ID" value="KAG9228961.1"/>
    <property type="molecule type" value="Genomic_DNA"/>
</dbReference>
<feature type="region of interest" description="Disordered" evidence="1">
    <location>
        <begin position="223"/>
        <end position="261"/>
    </location>
</feature>
<gene>
    <name evidence="3" type="ORF">BJ875DRAFT_489361</name>
</gene>
<name>A0A9P8C1B5_9HELO</name>
<dbReference type="PANTHER" id="PTHR37171">
    <property type="entry name" value="SERINE/THREONINE-PROTEIN KINASE YRZF-RELATED"/>
    <property type="match status" value="1"/>
</dbReference>
<dbReference type="AlphaFoldDB" id="A0A9P8C1B5"/>
<feature type="region of interest" description="Disordered" evidence="1">
    <location>
        <begin position="453"/>
        <end position="516"/>
    </location>
</feature>
<feature type="compositionally biased region" description="Polar residues" evidence="1">
    <location>
        <begin position="225"/>
        <end position="234"/>
    </location>
</feature>
<feature type="compositionally biased region" description="Polar residues" evidence="1">
    <location>
        <begin position="478"/>
        <end position="494"/>
    </location>
</feature>
<dbReference type="Gene3D" id="3.30.200.20">
    <property type="entry name" value="Phosphorylase Kinase, domain 1"/>
    <property type="match status" value="1"/>
</dbReference>
<dbReference type="OrthoDB" id="3598149at2759"/>